<comment type="caution">
    <text evidence="1">The sequence shown here is derived from an EMBL/GenBank/DDBJ whole genome shotgun (WGS) entry which is preliminary data.</text>
</comment>
<gene>
    <name evidence="1" type="ORF">E7Z75_00125</name>
</gene>
<protein>
    <submittedName>
        <fullName evidence="1">Uncharacterized protein</fullName>
    </submittedName>
</protein>
<name>A0A8T3VJ34_METOL</name>
<dbReference type="EMBL" id="SUTG01000001">
    <property type="protein sequence ID" value="MBE6511544.1"/>
    <property type="molecule type" value="Genomic_DNA"/>
</dbReference>
<proteinExistence type="predicted"/>
<organism evidence="1 2">
    <name type="scientific">Methanobrevibacter olleyae</name>
    <dbReference type="NCBI Taxonomy" id="294671"/>
    <lineage>
        <taxon>Archaea</taxon>
        <taxon>Methanobacteriati</taxon>
        <taxon>Methanobacteriota</taxon>
        <taxon>Methanomada group</taxon>
        <taxon>Methanobacteria</taxon>
        <taxon>Methanobacteriales</taxon>
        <taxon>Methanobacteriaceae</taxon>
        <taxon>Methanobrevibacter</taxon>
    </lineage>
</organism>
<evidence type="ECO:0000313" key="1">
    <source>
        <dbReference type="EMBL" id="MBE6511544.1"/>
    </source>
</evidence>
<dbReference type="Gene3D" id="1.25.40.10">
    <property type="entry name" value="Tetratricopeptide repeat domain"/>
    <property type="match status" value="1"/>
</dbReference>
<dbReference type="AlphaFoldDB" id="A0A8T3VJ34"/>
<accession>A0A8T3VJ34</accession>
<dbReference type="InterPro" id="IPR011990">
    <property type="entry name" value="TPR-like_helical_dom_sf"/>
</dbReference>
<sequence length="178" mass="21780">MTSEMKVCPQCYQLYIEKDECPKCGVELKTLDEFAQELDKQLEHRRGLHTLYVDPSYAETAKKETIMTYYNAYMTLLKADHLNREKYLYGLAKTYDIFDKGHDYTYELDYTTFMNIMDRLLEFNPKRQEYLRLKVYYSYHNYRYEDVLKYVDRILEEEDDYEYAFYKEDSLKKIDRGQ</sequence>
<dbReference type="Proteomes" id="UP000732619">
    <property type="component" value="Unassembled WGS sequence"/>
</dbReference>
<reference evidence="1" key="1">
    <citation type="submission" date="2019-04" db="EMBL/GenBank/DDBJ databases">
        <title>Evolution of Biomass-Degrading Anaerobic Consortia Revealed by Metagenomics.</title>
        <authorList>
            <person name="Peng X."/>
        </authorList>
    </citation>
    <scope>NUCLEOTIDE SEQUENCE</scope>
    <source>
        <strain evidence="1">SIG14</strain>
    </source>
</reference>
<evidence type="ECO:0000313" key="2">
    <source>
        <dbReference type="Proteomes" id="UP000732619"/>
    </source>
</evidence>